<reference evidence="11 12" key="1">
    <citation type="submission" date="2020-08" db="EMBL/GenBank/DDBJ databases">
        <title>Winkia gen. nov., sp. nov., isolated from faeces of the Anser albifrons in China.</title>
        <authorList>
            <person name="Liu Q."/>
        </authorList>
    </citation>
    <scope>NUCLEOTIDE SEQUENCE [LARGE SCALE GENOMIC DNA]</scope>
    <source>
        <strain evidence="11 12">C62</strain>
    </source>
</reference>
<feature type="domain" description="Ketoreductase" evidence="10">
    <location>
        <begin position="17"/>
        <end position="222"/>
    </location>
</feature>
<keyword evidence="3" id="KW-0812">Transmembrane</keyword>
<dbReference type="InterPro" id="IPR036291">
    <property type="entry name" value="NAD(P)-bd_dom_sf"/>
</dbReference>
<dbReference type="InterPro" id="IPR057326">
    <property type="entry name" value="KR_dom"/>
</dbReference>
<comment type="caution">
    <text evidence="11">The sequence shown here is derived from an EMBL/GenBank/DDBJ whole genome shotgun (WGS) entry which is preliminary data.</text>
</comment>
<evidence type="ECO:0000256" key="1">
    <source>
        <dbReference type="ARBA" id="ARBA00004141"/>
    </source>
</evidence>
<sequence length="291" mass="31178">MATASRYRRARRPLAGRRVLVTGAASGIGEIMAREAARRGASHVVIWDRDEHGAERVARTITARGHRACAWEVDLTDAEAVERAGRAVTEAIGGIDVLINCAGVVTGKAVLDVGEDDLERVYGVNVFALYRTARAFLPGMLERDDGLIVTIASAAGLVGVARQTDYSASKFAAVGFSEALRAELRHAGSAVTTLTVMPYYIDTGMFAGVRTRFPRLLPVLEPADVARRVLDQIEAGAATVALPRFARAVQLVKVVTPVHDILTDIFGINATMDHFTGRVRRADADTTTPGV</sequence>
<dbReference type="GO" id="GO:0016616">
    <property type="term" value="F:oxidoreductase activity, acting on the CH-OH group of donors, NAD or NADP as acceptor"/>
    <property type="evidence" value="ECO:0007669"/>
    <property type="project" value="TreeGrafter"/>
</dbReference>
<dbReference type="InterPro" id="IPR020904">
    <property type="entry name" value="Sc_DH/Rdtase_CS"/>
</dbReference>
<dbReference type="GO" id="GO:0006066">
    <property type="term" value="P:alcohol metabolic process"/>
    <property type="evidence" value="ECO:0007669"/>
    <property type="project" value="UniProtKB-ARBA"/>
</dbReference>
<keyword evidence="6" id="KW-0560">Oxidoreductase</keyword>
<keyword evidence="12" id="KW-1185">Reference proteome</keyword>
<dbReference type="Gene3D" id="3.40.50.720">
    <property type="entry name" value="NAD(P)-binding Rossmann-like Domain"/>
    <property type="match status" value="1"/>
</dbReference>
<dbReference type="AlphaFoldDB" id="A0A8I0GCE8"/>
<dbReference type="GO" id="GO:0006720">
    <property type="term" value="P:isoprenoid metabolic process"/>
    <property type="evidence" value="ECO:0007669"/>
    <property type="project" value="UniProtKB-ARBA"/>
</dbReference>
<evidence type="ECO:0000256" key="7">
    <source>
        <dbReference type="ARBA" id="ARBA00023098"/>
    </source>
</evidence>
<evidence type="ECO:0000313" key="12">
    <source>
        <dbReference type="Proteomes" id="UP000627538"/>
    </source>
</evidence>
<evidence type="ECO:0000259" key="10">
    <source>
        <dbReference type="SMART" id="SM00822"/>
    </source>
</evidence>
<dbReference type="SUPFAM" id="SSF51735">
    <property type="entry name" value="NAD(P)-binding Rossmann-fold domains"/>
    <property type="match status" value="1"/>
</dbReference>
<organism evidence="11 12">
    <name type="scientific">Nanchangia anserum</name>
    <dbReference type="NCBI Taxonomy" id="2692125"/>
    <lineage>
        <taxon>Bacteria</taxon>
        <taxon>Bacillati</taxon>
        <taxon>Actinomycetota</taxon>
        <taxon>Actinomycetes</taxon>
        <taxon>Actinomycetales</taxon>
        <taxon>Actinomycetaceae</taxon>
        <taxon>Nanchangia</taxon>
    </lineage>
</organism>
<accession>A0A8I0GCE8</accession>
<keyword evidence="4" id="KW-0521">NADP</keyword>
<evidence type="ECO:0000256" key="9">
    <source>
        <dbReference type="RuleBase" id="RU000363"/>
    </source>
</evidence>
<dbReference type="Proteomes" id="UP000627538">
    <property type="component" value="Unassembled WGS sequence"/>
</dbReference>
<dbReference type="InterPro" id="IPR002347">
    <property type="entry name" value="SDR_fam"/>
</dbReference>
<dbReference type="SMART" id="SM00822">
    <property type="entry name" value="PKS_KR"/>
    <property type="match status" value="1"/>
</dbReference>
<dbReference type="GO" id="GO:0016020">
    <property type="term" value="C:membrane"/>
    <property type="evidence" value="ECO:0007669"/>
    <property type="project" value="UniProtKB-SubCell"/>
</dbReference>
<evidence type="ECO:0000256" key="3">
    <source>
        <dbReference type="ARBA" id="ARBA00022692"/>
    </source>
</evidence>
<gene>
    <name evidence="11" type="ORF">H8R10_05610</name>
</gene>
<keyword evidence="8" id="KW-0472">Membrane</keyword>
<dbReference type="PROSITE" id="PS00061">
    <property type="entry name" value="ADH_SHORT"/>
    <property type="match status" value="1"/>
</dbReference>
<evidence type="ECO:0000256" key="6">
    <source>
        <dbReference type="ARBA" id="ARBA00023002"/>
    </source>
</evidence>
<dbReference type="PRINTS" id="PR00080">
    <property type="entry name" value="SDRFAMILY"/>
</dbReference>
<name>A0A8I0GCE8_9ACTO</name>
<evidence type="ECO:0000256" key="4">
    <source>
        <dbReference type="ARBA" id="ARBA00022857"/>
    </source>
</evidence>
<protein>
    <submittedName>
        <fullName evidence="11">SDR family oxidoreductase</fullName>
    </submittedName>
</protein>
<dbReference type="PANTHER" id="PTHR24322:SF736">
    <property type="entry name" value="RETINOL DEHYDROGENASE 10"/>
    <property type="match status" value="1"/>
</dbReference>
<dbReference type="FunFam" id="3.40.50.720:FF:000131">
    <property type="entry name" value="Short-chain dehydrogenase/reductase 3"/>
    <property type="match status" value="1"/>
</dbReference>
<dbReference type="EMBL" id="JACRUO010000001">
    <property type="protein sequence ID" value="MBD3689701.1"/>
    <property type="molecule type" value="Genomic_DNA"/>
</dbReference>
<keyword evidence="7" id="KW-0443">Lipid metabolism</keyword>
<evidence type="ECO:0000256" key="5">
    <source>
        <dbReference type="ARBA" id="ARBA00022989"/>
    </source>
</evidence>
<evidence type="ECO:0000256" key="2">
    <source>
        <dbReference type="ARBA" id="ARBA00006484"/>
    </source>
</evidence>
<proteinExistence type="inferred from homology"/>
<evidence type="ECO:0000256" key="8">
    <source>
        <dbReference type="ARBA" id="ARBA00023136"/>
    </source>
</evidence>
<dbReference type="Pfam" id="PF00106">
    <property type="entry name" value="adh_short"/>
    <property type="match status" value="1"/>
</dbReference>
<comment type="subcellular location">
    <subcellularLocation>
        <location evidence="1">Membrane</location>
        <topology evidence="1">Multi-pass membrane protein</topology>
    </subcellularLocation>
</comment>
<dbReference type="GO" id="GO:0042445">
    <property type="term" value="P:hormone metabolic process"/>
    <property type="evidence" value="ECO:0007669"/>
    <property type="project" value="UniProtKB-ARBA"/>
</dbReference>
<dbReference type="PRINTS" id="PR00081">
    <property type="entry name" value="GDHRDH"/>
</dbReference>
<evidence type="ECO:0000313" key="11">
    <source>
        <dbReference type="EMBL" id="MBD3689701.1"/>
    </source>
</evidence>
<dbReference type="PANTHER" id="PTHR24322">
    <property type="entry name" value="PKSB"/>
    <property type="match status" value="1"/>
</dbReference>
<keyword evidence="5" id="KW-1133">Transmembrane helix</keyword>
<comment type="similarity">
    <text evidence="2 9">Belongs to the short-chain dehydrogenases/reductases (SDR) family.</text>
</comment>
<dbReference type="CDD" id="cd05339">
    <property type="entry name" value="17beta-HSDXI-like_SDR_c"/>
    <property type="match status" value="1"/>
</dbReference>